<protein>
    <submittedName>
        <fullName evidence="1">Uncharacterized protein</fullName>
    </submittedName>
</protein>
<dbReference type="Proteomes" id="UP001385951">
    <property type="component" value="Unassembled WGS sequence"/>
</dbReference>
<comment type="caution">
    <text evidence="1">The sequence shown here is derived from an EMBL/GenBank/DDBJ whole genome shotgun (WGS) entry which is preliminary data.</text>
</comment>
<name>A0AAW0FC02_9APHY</name>
<evidence type="ECO:0000313" key="2">
    <source>
        <dbReference type="Proteomes" id="UP001385951"/>
    </source>
</evidence>
<accession>A0AAW0FC02</accession>
<organism evidence="1 2">
    <name type="scientific">Cerrena zonata</name>
    <dbReference type="NCBI Taxonomy" id="2478898"/>
    <lineage>
        <taxon>Eukaryota</taxon>
        <taxon>Fungi</taxon>
        <taxon>Dikarya</taxon>
        <taxon>Basidiomycota</taxon>
        <taxon>Agaricomycotina</taxon>
        <taxon>Agaricomycetes</taxon>
        <taxon>Polyporales</taxon>
        <taxon>Cerrenaceae</taxon>
        <taxon>Cerrena</taxon>
    </lineage>
</organism>
<keyword evidence="2" id="KW-1185">Reference proteome</keyword>
<evidence type="ECO:0000313" key="1">
    <source>
        <dbReference type="EMBL" id="KAK7677452.1"/>
    </source>
</evidence>
<reference evidence="1 2" key="1">
    <citation type="submission" date="2022-09" db="EMBL/GenBank/DDBJ databases">
        <authorList>
            <person name="Palmer J.M."/>
        </authorList>
    </citation>
    <scope>NUCLEOTIDE SEQUENCE [LARGE SCALE GENOMIC DNA]</scope>
    <source>
        <strain evidence="1 2">DSM 7382</strain>
    </source>
</reference>
<proteinExistence type="predicted"/>
<gene>
    <name evidence="1" type="ORF">QCA50_019565</name>
</gene>
<sequence length="104" mass="12072">MVFSNHHPHSSLQQVLVRQWCCTAHCEEHDQLLRAYEAIDSKLVALRNKAIQTTEDASQCTENILLQSINVHLMREHLFMYSRIYGPSEDRFAPDSAEWRISSS</sequence>
<dbReference type="AlphaFoldDB" id="A0AAW0FC02"/>
<dbReference type="EMBL" id="JASBNA010000088">
    <property type="protein sequence ID" value="KAK7677452.1"/>
    <property type="molecule type" value="Genomic_DNA"/>
</dbReference>